<dbReference type="InterPro" id="IPR013087">
    <property type="entry name" value="Znf_C2H2_type"/>
</dbReference>
<reference evidence="12 13" key="1">
    <citation type="journal article" date="2016" name="Genome Biol. Evol.">
        <title>Divergent and convergent evolution of fungal pathogenicity.</title>
        <authorList>
            <person name="Shang Y."/>
            <person name="Xiao G."/>
            <person name="Zheng P."/>
            <person name="Cen K."/>
            <person name="Zhan S."/>
            <person name="Wang C."/>
        </authorList>
    </citation>
    <scope>NUCLEOTIDE SEQUENCE [LARGE SCALE GENOMIC DNA]</scope>
    <source>
        <strain evidence="12 13">RCEF 2490</strain>
    </source>
</reference>
<keyword evidence="7" id="KW-0804">Transcription</keyword>
<dbReference type="FunFam" id="3.30.160.60:FF:001102">
    <property type="entry name" value="Transcription factor IIIA"/>
    <property type="match status" value="1"/>
</dbReference>
<keyword evidence="5" id="KW-0862">Zinc</keyword>
<evidence type="ECO:0000256" key="2">
    <source>
        <dbReference type="ARBA" id="ARBA00022723"/>
    </source>
</evidence>
<proteinExistence type="predicted"/>
<keyword evidence="2" id="KW-0479">Metal-binding</keyword>
<feature type="domain" description="C2H2-type" evidence="11">
    <location>
        <begin position="198"/>
        <end position="228"/>
    </location>
</feature>
<keyword evidence="8" id="KW-0539">Nucleus</keyword>
<evidence type="ECO:0000256" key="8">
    <source>
        <dbReference type="ARBA" id="ARBA00023242"/>
    </source>
</evidence>
<evidence type="ECO:0000256" key="4">
    <source>
        <dbReference type="ARBA" id="ARBA00022771"/>
    </source>
</evidence>
<keyword evidence="3" id="KW-0677">Repeat</keyword>
<dbReference type="GO" id="GO:0008270">
    <property type="term" value="F:zinc ion binding"/>
    <property type="evidence" value="ECO:0007669"/>
    <property type="project" value="UniProtKB-KW"/>
</dbReference>
<evidence type="ECO:0000256" key="6">
    <source>
        <dbReference type="ARBA" id="ARBA00023015"/>
    </source>
</evidence>
<keyword evidence="13" id="KW-1185">Reference proteome</keyword>
<feature type="domain" description="C2H2-type" evidence="11">
    <location>
        <begin position="108"/>
        <end position="138"/>
    </location>
</feature>
<evidence type="ECO:0000259" key="11">
    <source>
        <dbReference type="PROSITE" id="PS50157"/>
    </source>
</evidence>
<dbReference type="Proteomes" id="UP000078544">
    <property type="component" value="Unassembled WGS sequence"/>
</dbReference>
<dbReference type="PANTHER" id="PTHR46179:SF13">
    <property type="entry name" value="C2H2-TYPE DOMAIN-CONTAINING PROTEIN"/>
    <property type="match status" value="1"/>
</dbReference>
<dbReference type="InterPro" id="IPR036236">
    <property type="entry name" value="Znf_C2H2_sf"/>
</dbReference>
<dbReference type="STRING" id="1081109.A0A168BXZ5"/>
<feature type="compositionally biased region" description="Low complexity" evidence="10">
    <location>
        <begin position="53"/>
        <end position="68"/>
    </location>
</feature>
<dbReference type="FunFam" id="3.30.160.60:FF:000125">
    <property type="entry name" value="Putative zinc finger protein 143"/>
    <property type="match status" value="1"/>
</dbReference>
<organism evidence="12 13">
    <name type="scientific">Moelleriella libera RCEF 2490</name>
    <dbReference type="NCBI Taxonomy" id="1081109"/>
    <lineage>
        <taxon>Eukaryota</taxon>
        <taxon>Fungi</taxon>
        <taxon>Dikarya</taxon>
        <taxon>Ascomycota</taxon>
        <taxon>Pezizomycotina</taxon>
        <taxon>Sordariomycetes</taxon>
        <taxon>Hypocreomycetidae</taxon>
        <taxon>Hypocreales</taxon>
        <taxon>Clavicipitaceae</taxon>
        <taxon>Moelleriella</taxon>
    </lineage>
</organism>
<keyword evidence="6" id="KW-0805">Transcription regulation</keyword>
<dbReference type="PROSITE" id="PS00028">
    <property type="entry name" value="ZINC_FINGER_C2H2_1"/>
    <property type="match status" value="7"/>
</dbReference>
<feature type="compositionally biased region" description="Acidic residues" evidence="10">
    <location>
        <begin position="33"/>
        <end position="46"/>
    </location>
</feature>
<keyword evidence="4 9" id="KW-0863">Zinc-finger</keyword>
<dbReference type="InterPro" id="IPR051061">
    <property type="entry name" value="Zinc_finger_trans_reg"/>
</dbReference>
<gene>
    <name evidence="12" type="ORF">AAL_04187</name>
</gene>
<evidence type="ECO:0000313" key="13">
    <source>
        <dbReference type="Proteomes" id="UP000078544"/>
    </source>
</evidence>
<evidence type="ECO:0000256" key="9">
    <source>
        <dbReference type="PROSITE-ProRule" id="PRU00042"/>
    </source>
</evidence>
<feature type="region of interest" description="Disordered" evidence="10">
    <location>
        <begin position="1"/>
        <end position="68"/>
    </location>
</feature>
<evidence type="ECO:0000256" key="3">
    <source>
        <dbReference type="ARBA" id="ARBA00022737"/>
    </source>
</evidence>
<comment type="subcellular location">
    <subcellularLocation>
        <location evidence="1">Nucleus</location>
    </subcellularLocation>
</comment>
<dbReference type="AlphaFoldDB" id="A0A168BXZ5"/>
<feature type="domain" description="C2H2-type" evidence="11">
    <location>
        <begin position="139"/>
        <end position="168"/>
    </location>
</feature>
<dbReference type="GO" id="GO:0000978">
    <property type="term" value="F:RNA polymerase II cis-regulatory region sequence-specific DNA binding"/>
    <property type="evidence" value="ECO:0007669"/>
    <property type="project" value="UniProtKB-ARBA"/>
</dbReference>
<name>A0A168BXZ5_9HYPO</name>
<evidence type="ECO:0000313" key="12">
    <source>
        <dbReference type="EMBL" id="KZZ95891.1"/>
    </source>
</evidence>
<dbReference type="PANTHER" id="PTHR46179">
    <property type="entry name" value="ZINC FINGER PROTEIN"/>
    <property type="match status" value="1"/>
</dbReference>
<dbReference type="EMBL" id="AZGY01000008">
    <property type="protein sequence ID" value="KZZ95891.1"/>
    <property type="molecule type" value="Genomic_DNA"/>
</dbReference>
<dbReference type="GO" id="GO:0000981">
    <property type="term" value="F:DNA-binding transcription factor activity, RNA polymerase II-specific"/>
    <property type="evidence" value="ECO:0007669"/>
    <property type="project" value="UniProtKB-ARBA"/>
</dbReference>
<feature type="domain" description="C2H2-type" evidence="11">
    <location>
        <begin position="291"/>
        <end position="321"/>
    </location>
</feature>
<feature type="domain" description="C2H2-type" evidence="11">
    <location>
        <begin position="169"/>
        <end position="197"/>
    </location>
</feature>
<dbReference type="PROSITE" id="PS50157">
    <property type="entry name" value="ZINC_FINGER_C2H2_2"/>
    <property type="match status" value="6"/>
</dbReference>
<dbReference type="Pfam" id="PF00096">
    <property type="entry name" value="zf-C2H2"/>
    <property type="match status" value="5"/>
</dbReference>
<evidence type="ECO:0000256" key="10">
    <source>
        <dbReference type="SAM" id="MobiDB-lite"/>
    </source>
</evidence>
<keyword evidence="12" id="KW-0238">DNA-binding</keyword>
<evidence type="ECO:0000256" key="1">
    <source>
        <dbReference type="ARBA" id="ARBA00004123"/>
    </source>
</evidence>
<feature type="domain" description="C2H2-type" evidence="11">
    <location>
        <begin position="78"/>
        <end position="107"/>
    </location>
</feature>
<dbReference type="SMART" id="SM00355">
    <property type="entry name" value="ZnF_C2H2"/>
    <property type="match status" value="10"/>
</dbReference>
<dbReference type="SUPFAM" id="SSF57667">
    <property type="entry name" value="beta-beta-alpha zinc fingers"/>
    <property type="match status" value="4"/>
</dbReference>
<dbReference type="GO" id="GO:0005634">
    <property type="term" value="C:nucleus"/>
    <property type="evidence" value="ECO:0007669"/>
    <property type="project" value="UniProtKB-SubCell"/>
</dbReference>
<dbReference type="Gene3D" id="3.30.160.60">
    <property type="entry name" value="Classic Zinc Finger"/>
    <property type="match status" value="6"/>
</dbReference>
<evidence type="ECO:0000256" key="7">
    <source>
        <dbReference type="ARBA" id="ARBA00023163"/>
    </source>
</evidence>
<evidence type="ECO:0000256" key="5">
    <source>
        <dbReference type="ARBA" id="ARBA00022833"/>
    </source>
</evidence>
<sequence>MGKRVAAEVETAEPLSPRKRLRWENESVYPSCPEDDDDDDDDDDSVAAETPSTAIDADTPVTAATTPRAKFPSDLKTLACTWPGCPKTYNRPARLRDHMNSHTKARPFKCPYEDCDKDYIEDKHLKQHVKAAHTNERDYVCQVPGCGKSFVTGTRLKRHQLVHEGAERFRCQDCGQSFRKRETLTKHVRKDHLHVRAYACSEQGCTESFDSKPALKRHRDKMHGNVKFWCADCGVGQQRVGFTTEVQLHEHLKKEHQDCLFCDYKSSSRWDLDQHVDMYHSGKTVKDRKVIACTHPGCDKKFTKKSNMATHIRTAHEGVRFVCGEYELDGPDFEDWPREQGCGHRLSTKARLEDHVRLRHLGLPRPTKMSKPLHQPESETALIDELSGMTNLLKQTIFCPECNEGFARYHDLEVHLSKGHDALNIVSTNMKSTTTTQHDAPPFYGSLLESGLHPNPLDFSQASWPDHPSQEALFTAPMMDGVGPHDPWFQDQADILLLAGDNASPSLELDIDPCLTSFCAASV</sequence>
<accession>A0A168BXZ5</accession>
<comment type="caution">
    <text evidence="12">The sequence shown here is derived from an EMBL/GenBank/DDBJ whole genome shotgun (WGS) entry which is preliminary data.</text>
</comment>
<dbReference type="OrthoDB" id="4748970at2759"/>
<protein>
    <submittedName>
        <fullName evidence="12">Zinc finger, C2H2-type/integrase, DNA-binding protein</fullName>
    </submittedName>
</protein>